<dbReference type="RefSeq" id="WP_082293615.1">
    <property type="nucleotide sequence ID" value="NZ_MVIT01000078.1"/>
</dbReference>
<organism evidence="1 2">
    <name type="scientific">Leptospira kirschneri serovar Pomona</name>
    <dbReference type="NCBI Taxonomy" id="561005"/>
    <lineage>
        <taxon>Bacteria</taxon>
        <taxon>Pseudomonadati</taxon>
        <taxon>Spirochaetota</taxon>
        <taxon>Spirochaetia</taxon>
        <taxon>Leptospirales</taxon>
        <taxon>Leptospiraceae</taxon>
        <taxon>Leptospira</taxon>
    </lineage>
</organism>
<dbReference type="EMBL" id="MVIT01000078">
    <property type="protein sequence ID" value="OOV40115.1"/>
    <property type="molecule type" value="Genomic_DNA"/>
</dbReference>
<sequence length="167" mass="19110">MKLLSLILKEFEKSFCKKNKIKYIHLVFGTSLFFTACVFPQQRYVSYYPTDYVYKGDLQGLENCLRLGGGINQRDPFFKNYTPLMIAAKEGEYLISEYLIRHVNARTRDGHTALMMASFNRYPGNRKTSGADIHTMTLQGHTALSESTLEYYKIIQDILIKAGVGAK</sequence>
<reference evidence="1 2" key="1">
    <citation type="submission" date="2017-02" db="EMBL/GenBank/DDBJ databases">
        <title>Comparative genomic analysis of Brazilian Leptospira kirschneri strains of different serogroups.</title>
        <authorList>
            <person name="Moreno L.Z."/>
            <person name="Miraglia F."/>
            <person name="Kremer F.S."/>
            <person name="Eslabao M.R."/>
            <person name="Lilenbaum W."/>
            <person name="Dellagostin O.A."/>
            <person name="Moreno A.M."/>
        </authorList>
    </citation>
    <scope>NUCLEOTIDE SEQUENCE [LARGE SCALE GENOMIC DNA]</scope>
    <source>
        <strain evidence="1 2">M110/06</strain>
    </source>
</reference>
<comment type="caution">
    <text evidence="1">The sequence shown here is derived from an EMBL/GenBank/DDBJ whole genome shotgun (WGS) entry which is preliminary data.</text>
</comment>
<evidence type="ECO:0000313" key="1">
    <source>
        <dbReference type="EMBL" id="OOV40115.1"/>
    </source>
</evidence>
<proteinExistence type="predicted"/>
<dbReference type="InterPro" id="IPR002110">
    <property type="entry name" value="Ankyrin_rpt"/>
</dbReference>
<name>A0A1T1DGV7_9LEPT</name>
<gene>
    <name evidence="1" type="ORF">B1J93_19855</name>
</gene>
<protein>
    <submittedName>
        <fullName evidence="1">Uncharacterized protein</fullName>
    </submittedName>
</protein>
<dbReference type="Gene3D" id="1.25.40.20">
    <property type="entry name" value="Ankyrin repeat-containing domain"/>
    <property type="match status" value="1"/>
</dbReference>
<dbReference type="InterPro" id="IPR036770">
    <property type="entry name" value="Ankyrin_rpt-contain_sf"/>
</dbReference>
<accession>A0A1T1DGV7</accession>
<dbReference type="AlphaFoldDB" id="A0A1T1DGV7"/>
<dbReference type="SUPFAM" id="SSF48403">
    <property type="entry name" value="Ankyrin repeat"/>
    <property type="match status" value="1"/>
</dbReference>
<dbReference type="Proteomes" id="UP000191008">
    <property type="component" value="Unassembled WGS sequence"/>
</dbReference>
<dbReference type="Pfam" id="PF12796">
    <property type="entry name" value="Ank_2"/>
    <property type="match status" value="1"/>
</dbReference>
<evidence type="ECO:0000313" key="2">
    <source>
        <dbReference type="Proteomes" id="UP000191008"/>
    </source>
</evidence>